<evidence type="ECO:0000313" key="13">
    <source>
        <dbReference type="EMBL" id="CAL1286865.1"/>
    </source>
</evidence>
<keyword evidence="2 10" id="KW-0812">Transmembrane</keyword>
<dbReference type="SMART" id="SM00765">
    <property type="entry name" value="MANEC"/>
    <property type="match status" value="1"/>
</dbReference>
<dbReference type="InterPro" id="IPR013980">
    <property type="entry name" value="MANSC_dom"/>
</dbReference>
<dbReference type="CDD" id="cd00112">
    <property type="entry name" value="LDLa"/>
    <property type="match status" value="1"/>
</dbReference>
<comment type="caution">
    <text evidence="8">Lacks conserved residue(s) required for the propagation of feature annotation.</text>
</comment>
<dbReference type="PROSITE" id="PS50068">
    <property type="entry name" value="LDLRA_2"/>
    <property type="match status" value="1"/>
</dbReference>
<keyword evidence="7" id="KW-0325">Glycoprotein</keyword>
<evidence type="ECO:0000256" key="8">
    <source>
        <dbReference type="PROSITE-ProRule" id="PRU00124"/>
    </source>
</evidence>
<protein>
    <recommendedName>
        <fullName evidence="12">MANSC domain-containing protein</fullName>
    </recommendedName>
</protein>
<dbReference type="EMBL" id="CAXIEN010000209">
    <property type="protein sequence ID" value="CAL1286865.1"/>
    <property type="molecule type" value="Genomic_DNA"/>
</dbReference>
<accession>A0AAV2AT44</accession>
<feature type="region of interest" description="Disordered" evidence="9">
    <location>
        <begin position="181"/>
        <end position="211"/>
    </location>
</feature>
<keyword evidence="4 10" id="KW-1133">Transmembrane helix</keyword>
<dbReference type="SUPFAM" id="SSF57424">
    <property type="entry name" value="LDL receptor-like module"/>
    <property type="match status" value="1"/>
</dbReference>
<evidence type="ECO:0000256" key="1">
    <source>
        <dbReference type="ARBA" id="ARBA00004479"/>
    </source>
</evidence>
<evidence type="ECO:0000256" key="11">
    <source>
        <dbReference type="SAM" id="SignalP"/>
    </source>
</evidence>
<dbReference type="SMART" id="SM00192">
    <property type="entry name" value="LDLa"/>
    <property type="match status" value="1"/>
</dbReference>
<keyword evidence="3 11" id="KW-0732">Signal</keyword>
<evidence type="ECO:0000256" key="3">
    <source>
        <dbReference type="ARBA" id="ARBA00022729"/>
    </source>
</evidence>
<organism evidence="13 14">
    <name type="scientific">Larinioides sclopetarius</name>
    <dbReference type="NCBI Taxonomy" id="280406"/>
    <lineage>
        <taxon>Eukaryota</taxon>
        <taxon>Metazoa</taxon>
        <taxon>Ecdysozoa</taxon>
        <taxon>Arthropoda</taxon>
        <taxon>Chelicerata</taxon>
        <taxon>Arachnida</taxon>
        <taxon>Araneae</taxon>
        <taxon>Araneomorphae</taxon>
        <taxon>Entelegynae</taxon>
        <taxon>Araneoidea</taxon>
        <taxon>Araneidae</taxon>
        <taxon>Larinioides</taxon>
    </lineage>
</organism>
<keyword evidence="5 10" id="KW-0472">Membrane</keyword>
<dbReference type="PANTHER" id="PTHR46876">
    <property type="entry name" value="LOW-DENSITY LIPOPROTEIN RECEPTOR-RELATED PROTEIN 11"/>
    <property type="match status" value="1"/>
</dbReference>
<feature type="compositionally biased region" description="Pro residues" evidence="9">
    <location>
        <begin position="288"/>
        <end position="298"/>
    </location>
</feature>
<proteinExistence type="predicted"/>
<dbReference type="InterPro" id="IPR036055">
    <property type="entry name" value="LDL_receptor-like_sf"/>
</dbReference>
<evidence type="ECO:0000256" key="9">
    <source>
        <dbReference type="SAM" id="MobiDB-lite"/>
    </source>
</evidence>
<evidence type="ECO:0000313" key="14">
    <source>
        <dbReference type="Proteomes" id="UP001497382"/>
    </source>
</evidence>
<feature type="chain" id="PRO_5044010508" description="MANSC domain-containing protein" evidence="11">
    <location>
        <begin position="27"/>
        <end position="708"/>
    </location>
</feature>
<dbReference type="InterPro" id="IPR023415">
    <property type="entry name" value="LDLR_class-A_CS"/>
</dbReference>
<keyword evidence="6" id="KW-1015">Disulfide bond</keyword>
<name>A0AAV2AT44_9ARAC</name>
<dbReference type="GO" id="GO:0016020">
    <property type="term" value="C:membrane"/>
    <property type="evidence" value="ECO:0007669"/>
    <property type="project" value="UniProtKB-SubCell"/>
</dbReference>
<dbReference type="PANTHER" id="PTHR46876:SF1">
    <property type="entry name" value="LOW-DENSITY LIPOPROTEIN RECEPTOR-RELATED PROTEIN 11"/>
    <property type="match status" value="1"/>
</dbReference>
<evidence type="ECO:0000256" key="7">
    <source>
        <dbReference type="ARBA" id="ARBA00023180"/>
    </source>
</evidence>
<dbReference type="PROSITE" id="PS01209">
    <property type="entry name" value="LDLRA_1"/>
    <property type="match status" value="1"/>
</dbReference>
<comment type="subcellular location">
    <subcellularLocation>
        <location evidence="1">Membrane</location>
        <topology evidence="1">Single-pass type I membrane protein</topology>
    </subcellularLocation>
</comment>
<comment type="caution">
    <text evidence="13">The sequence shown here is derived from an EMBL/GenBank/DDBJ whole genome shotgun (WGS) entry which is preliminary data.</text>
</comment>
<dbReference type="InterPro" id="IPR011106">
    <property type="entry name" value="MANSC_N"/>
</dbReference>
<dbReference type="AlphaFoldDB" id="A0AAV2AT44"/>
<evidence type="ECO:0000256" key="10">
    <source>
        <dbReference type="SAM" id="Phobius"/>
    </source>
</evidence>
<keyword evidence="14" id="KW-1185">Reference proteome</keyword>
<feature type="compositionally biased region" description="Polar residues" evidence="9">
    <location>
        <begin position="197"/>
        <end position="211"/>
    </location>
</feature>
<evidence type="ECO:0000256" key="6">
    <source>
        <dbReference type="ARBA" id="ARBA00023157"/>
    </source>
</evidence>
<feature type="transmembrane region" description="Helical" evidence="10">
    <location>
        <begin position="659"/>
        <end position="681"/>
    </location>
</feature>
<gene>
    <name evidence="13" type="ORF">LARSCL_LOCUS14485</name>
</gene>
<reference evidence="13 14" key="1">
    <citation type="submission" date="2024-04" db="EMBL/GenBank/DDBJ databases">
        <authorList>
            <person name="Rising A."/>
            <person name="Reimegard J."/>
            <person name="Sonavane S."/>
            <person name="Akerstrom W."/>
            <person name="Nylinder S."/>
            <person name="Hedman E."/>
            <person name="Kallberg Y."/>
        </authorList>
    </citation>
    <scope>NUCLEOTIDE SEQUENCE [LARGE SCALE GENOMIC DNA]</scope>
</reference>
<dbReference type="Pfam" id="PF00057">
    <property type="entry name" value="Ldl_recept_a"/>
    <property type="match status" value="1"/>
</dbReference>
<sequence length="708" mass="80267">MAFYHPILSFNSLVFILLFTDSHSLAIEDYLPESHETVKHELPLARSFQESNISSSPENVSRFNRQLDSDVESRFHITKNTIIRTGESRVLGAKYLNETVLPNNHDCLTWCLETPNCNAVVYEEKNVHSCYMFDCGSPSTFLCKFTPHNYFVSSVLKITQHSYDLQQWGNQVKHEKELAELRTGDASTLPPAEQRAVVTSETPLKPTNSTKPASKCHHYQFQCINSSECIAIYNVCDGIPQCPDGSDESVDLKCHMKDNTDTVAKTQGPVEPPHPTETKMSNLTPVLNRPPPQPPVHPPQKVRMPQANERPKAPSNKAGSRHMDNSKTIWQERLPEGQASRSDYYQNNDDADGLGSPFKHAHSQFVAANDPHVQSLNRWSTDYDQYPPHSVPFDQPYNAYDGNYPRVDDQYLSNSLSPEYDGVKNYGGYRQEEVPYWTNQDAAQDNTYPVEEFPQPALHGLNKPGNYPDKESAYAQQLARTAAQYPDMKRPTIHKSMDVMPAVQQNRASDVEEYKSRRYPMQRQPPPYAAYEEAMEKQLAGYPDVRPKHYGPPQVADDSAYSNDDLIRASLVNQLPMEIDRPHHMYQYEKHKEGSNVPRVQGKSKENIEVKVLSSEAPATTAKPTKHPKHVQRTVLDFKMSVTELYQASRTHSQEANSAILALVMGLTITVLLIVFLGCRIKTIRKRMSRKGRALAHDADYLVNGMYL</sequence>
<dbReference type="InterPro" id="IPR002172">
    <property type="entry name" value="LDrepeatLR_classA_rpt"/>
</dbReference>
<evidence type="ECO:0000256" key="5">
    <source>
        <dbReference type="ARBA" id="ARBA00023136"/>
    </source>
</evidence>
<dbReference type="Gene3D" id="4.10.400.10">
    <property type="entry name" value="Low-density Lipoprotein Receptor"/>
    <property type="match status" value="1"/>
</dbReference>
<dbReference type="Pfam" id="PF07502">
    <property type="entry name" value="MANEC"/>
    <property type="match status" value="1"/>
</dbReference>
<feature type="domain" description="MANSC" evidence="12">
    <location>
        <begin position="77"/>
        <end position="154"/>
    </location>
</feature>
<feature type="region of interest" description="Disordered" evidence="9">
    <location>
        <begin position="262"/>
        <end position="323"/>
    </location>
</feature>
<evidence type="ECO:0000259" key="12">
    <source>
        <dbReference type="PROSITE" id="PS50986"/>
    </source>
</evidence>
<feature type="signal peptide" evidence="11">
    <location>
        <begin position="1"/>
        <end position="26"/>
    </location>
</feature>
<dbReference type="PROSITE" id="PS50986">
    <property type="entry name" value="MANSC"/>
    <property type="match status" value="1"/>
</dbReference>
<evidence type="ECO:0000256" key="4">
    <source>
        <dbReference type="ARBA" id="ARBA00022989"/>
    </source>
</evidence>
<evidence type="ECO:0000256" key="2">
    <source>
        <dbReference type="ARBA" id="ARBA00022692"/>
    </source>
</evidence>
<dbReference type="Proteomes" id="UP001497382">
    <property type="component" value="Unassembled WGS sequence"/>
</dbReference>